<feature type="region of interest" description="Disordered" evidence="1">
    <location>
        <begin position="56"/>
        <end position="75"/>
    </location>
</feature>
<accession>A0A840WIE7</accession>
<evidence type="ECO:0000259" key="2">
    <source>
        <dbReference type="Pfam" id="PF21831"/>
    </source>
</evidence>
<keyword evidence="4" id="KW-1185">Reference proteome</keyword>
<proteinExistence type="predicted"/>
<gene>
    <name evidence="3" type="ORF">HNR07_006360</name>
</gene>
<name>A0A840WIE7_9ACTN</name>
<evidence type="ECO:0000256" key="1">
    <source>
        <dbReference type="SAM" id="MobiDB-lite"/>
    </source>
</evidence>
<dbReference type="EMBL" id="JACHDO010000001">
    <property type="protein sequence ID" value="MBB5495223.1"/>
    <property type="molecule type" value="Genomic_DNA"/>
</dbReference>
<comment type="caution">
    <text evidence="3">The sequence shown here is derived from an EMBL/GenBank/DDBJ whole genome shotgun (WGS) entry which is preliminary data.</text>
</comment>
<dbReference type="Proteomes" id="UP000579647">
    <property type="component" value="Unassembled WGS sequence"/>
</dbReference>
<dbReference type="InterPro" id="IPR054186">
    <property type="entry name" value="DUF6891"/>
</dbReference>
<evidence type="ECO:0000313" key="4">
    <source>
        <dbReference type="Proteomes" id="UP000579647"/>
    </source>
</evidence>
<dbReference type="AlphaFoldDB" id="A0A840WIE7"/>
<dbReference type="Pfam" id="PF21831">
    <property type="entry name" value="DUF6891"/>
    <property type="match status" value="1"/>
</dbReference>
<organism evidence="3 4">
    <name type="scientific">Nocardiopsis metallicus</name>
    <dbReference type="NCBI Taxonomy" id="179819"/>
    <lineage>
        <taxon>Bacteria</taxon>
        <taxon>Bacillati</taxon>
        <taxon>Actinomycetota</taxon>
        <taxon>Actinomycetes</taxon>
        <taxon>Streptosporangiales</taxon>
        <taxon>Nocardiopsidaceae</taxon>
        <taxon>Nocardiopsis</taxon>
    </lineage>
</organism>
<reference evidence="3 4" key="1">
    <citation type="submission" date="2020-08" db="EMBL/GenBank/DDBJ databases">
        <title>Sequencing the genomes of 1000 actinobacteria strains.</title>
        <authorList>
            <person name="Klenk H.-P."/>
        </authorList>
    </citation>
    <scope>NUCLEOTIDE SEQUENCE [LARGE SCALE GENOMIC DNA]</scope>
    <source>
        <strain evidence="3 4">DSM 44598</strain>
    </source>
</reference>
<protein>
    <recommendedName>
        <fullName evidence="2">DUF6891 domain-containing protein</fullName>
    </recommendedName>
</protein>
<evidence type="ECO:0000313" key="3">
    <source>
        <dbReference type="EMBL" id="MBB5495223.1"/>
    </source>
</evidence>
<dbReference type="RefSeq" id="WP_184369741.1">
    <property type="nucleotide sequence ID" value="NZ_BAAAKM010000040.1"/>
</dbReference>
<sequence length="482" mass="54152">MSDDWSSGESPFDDFRERVAVMVAVGRLGFSEVLERAYDRLLDHLRSHTGRSLLDEAPADGAVSGKGEAGRGEAEELRARATEVYDFVDQSFARHLRTQRRWPARTDVERLERAGQALAGIGTPLFEAFDCCDGCLEHHGGEEFVWRYADRRDARARSVVYFFESDIELALLGGGLWVSFAAREQNRTQAAATEILEVLHAHGLDAVWPDESVRRIRVDMEWHCRRRGRLAAHPGPRAEREPGIRVRLTNALEDQYVPWWGEHSFLDPSVREFSRIALPWLPTGYQVEVTSHITGDALYLERDFDRIRVLGTVALLGPILTMEPERLEGLGRKEEEDLLLPLGHLEEILGRWAVDGSLPFKGDTRPVERGLLDVCYDDGFHLGAGSSALGVPMDLAECRSLMYRVAPVEGAFVVAHAFNGVCVQMVWQENRTVWMETPDPARRVSHGRLGTLAEVEELFCQLAEEGTSGLLGRPDVRVVSWD</sequence>
<feature type="domain" description="DUF6891" evidence="2">
    <location>
        <begin position="13"/>
        <end position="226"/>
    </location>
</feature>